<comment type="subcellular location">
    <subcellularLocation>
        <location evidence="1">Membrane</location>
    </subcellularLocation>
</comment>
<dbReference type="InterPro" id="IPR035897">
    <property type="entry name" value="Toll_tir_struct_dom_sf"/>
</dbReference>
<name>A0A8C6UJ06_9GOBI</name>
<keyword evidence="3" id="KW-0732">Signal</keyword>
<keyword evidence="4 6" id="KW-1133">Transmembrane helix</keyword>
<dbReference type="AlphaFoldDB" id="A0A8C6UJ06"/>
<dbReference type="GO" id="GO:0038023">
    <property type="term" value="F:signaling receptor activity"/>
    <property type="evidence" value="ECO:0007669"/>
    <property type="project" value="TreeGrafter"/>
</dbReference>
<evidence type="ECO:0000256" key="6">
    <source>
        <dbReference type="SAM" id="Phobius"/>
    </source>
</evidence>
<keyword evidence="2 6" id="KW-0812">Transmembrane</keyword>
<dbReference type="GO" id="GO:0007165">
    <property type="term" value="P:signal transduction"/>
    <property type="evidence" value="ECO:0007669"/>
    <property type="project" value="InterPro"/>
</dbReference>
<evidence type="ECO:0000313" key="8">
    <source>
        <dbReference type="Ensembl" id="ENSNMLP00000035305.1"/>
    </source>
</evidence>
<evidence type="ECO:0000256" key="1">
    <source>
        <dbReference type="ARBA" id="ARBA00004370"/>
    </source>
</evidence>
<evidence type="ECO:0000259" key="7">
    <source>
        <dbReference type="PROSITE" id="PS50104"/>
    </source>
</evidence>
<keyword evidence="9" id="KW-1185">Reference proteome</keyword>
<sequence>KYVHEEHTVSLSLPVMESPALAPPELSQRESYHVFCSYSNTDYDWTHALIQQLEDKGLRVCDHERDFTAGRPILENMTESIEQSQKVMLVLSAEFLRSRWCLLEANMSMFRDCLVHLELYLLLRLPDRIHHTLMLAGQRWLMMCFFTLCLFLFNLFLTLLL</sequence>
<proteinExistence type="predicted"/>
<dbReference type="SMART" id="SM00255">
    <property type="entry name" value="TIR"/>
    <property type="match status" value="1"/>
</dbReference>
<reference evidence="8" key="1">
    <citation type="submission" date="2025-08" db="UniProtKB">
        <authorList>
            <consortium name="Ensembl"/>
        </authorList>
    </citation>
    <scope>IDENTIFICATION</scope>
</reference>
<reference evidence="8" key="2">
    <citation type="submission" date="2025-09" db="UniProtKB">
        <authorList>
            <consortium name="Ensembl"/>
        </authorList>
    </citation>
    <scope>IDENTIFICATION</scope>
</reference>
<evidence type="ECO:0000313" key="9">
    <source>
        <dbReference type="Proteomes" id="UP000694523"/>
    </source>
</evidence>
<feature type="domain" description="TIR" evidence="7">
    <location>
        <begin position="30"/>
        <end position="161"/>
    </location>
</feature>
<dbReference type="PANTHER" id="PTHR24365:SF530">
    <property type="entry name" value="MSTPROX-RELATED"/>
    <property type="match status" value="1"/>
</dbReference>
<dbReference type="SUPFAM" id="SSF52200">
    <property type="entry name" value="Toll/Interleukin receptor TIR domain"/>
    <property type="match status" value="1"/>
</dbReference>
<dbReference type="Proteomes" id="UP000694523">
    <property type="component" value="Unplaced"/>
</dbReference>
<dbReference type="GO" id="GO:0006954">
    <property type="term" value="P:inflammatory response"/>
    <property type="evidence" value="ECO:0007669"/>
    <property type="project" value="TreeGrafter"/>
</dbReference>
<evidence type="ECO:0000256" key="5">
    <source>
        <dbReference type="ARBA" id="ARBA00023136"/>
    </source>
</evidence>
<dbReference type="InterPro" id="IPR000157">
    <property type="entry name" value="TIR_dom"/>
</dbReference>
<dbReference type="Gene3D" id="3.40.50.10140">
    <property type="entry name" value="Toll/interleukin-1 receptor homology (TIR) domain"/>
    <property type="match status" value="1"/>
</dbReference>
<feature type="transmembrane region" description="Helical" evidence="6">
    <location>
        <begin position="140"/>
        <end position="160"/>
    </location>
</feature>
<accession>A0A8C6UJ06</accession>
<evidence type="ECO:0000256" key="2">
    <source>
        <dbReference type="ARBA" id="ARBA00022692"/>
    </source>
</evidence>
<dbReference type="GO" id="GO:0005886">
    <property type="term" value="C:plasma membrane"/>
    <property type="evidence" value="ECO:0007669"/>
    <property type="project" value="TreeGrafter"/>
</dbReference>
<dbReference type="PANTHER" id="PTHR24365">
    <property type="entry name" value="TOLL-LIKE RECEPTOR"/>
    <property type="match status" value="1"/>
</dbReference>
<evidence type="ECO:0000256" key="3">
    <source>
        <dbReference type="ARBA" id="ARBA00022729"/>
    </source>
</evidence>
<keyword evidence="5 6" id="KW-0472">Membrane</keyword>
<dbReference type="Pfam" id="PF13676">
    <property type="entry name" value="TIR_2"/>
    <property type="match status" value="1"/>
</dbReference>
<protein>
    <recommendedName>
        <fullName evidence="7">TIR domain-containing protein</fullName>
    </recommendedName>
</protein>
<dbReference type="Ensembl" id="ENSNMLT00000039322.1">
    <property type="protein sequence ID" value="ENSNMLP00000035305.1"/>
    <property type="gene ID" value="ENSNMLG00000021909.1"/>
</dbReference>
<dbReference type="PROSITE" id="PS50104">
    <property type="entry name" value="TIR"/>
    <property type="match status" value="1"/>
</dbReference>
<organism evidence="8 9">
    <name type="scientific">Neogobius melanostomus</name>
    <name type="common">round goby</name>
    <dbReference type="NCBI Taxonomy" id="47308"/>
    <lineage>
        <taxon>Eukaryota</taxon>
        <taxon>Metazoa</taxon>
        <taxon>Chordata</taxon>
        <taxon>Craniata</taxon>
        <taxon>Vertebrata</taxon>
        <taxon>Euteleostomi</taxon>
        <taxon>Actinopterygii</taxon>
        <taxon>Neopterygii</taxon>
        <taxon>Teleostei</taxon>
        <taxon>Neoteleostei</taxon>
        <taxon>Acanthomorphata</taxon>
        <taxon>Gobiaria</taxon>
        <taxon>Gobiiformes</taxon>
        <taxon>Gobioidei</taxon>
        <taxon>Gobiidae</taxon>
        <taxon>Benthophilinae</taxon>
        <taxon>Neogobiini</taxon>
        <taxon>Neogobius</taxon>
    </lineage>
</organism>
<evidence type="ECO:0000256" key="4">
    <source>
        <dbReference type="ARBA" id="ARBA00022989"/>
    </source>
</evidence>